<dbReference type="Proteomes" id="UP000281406">
    <property type="component" value="Unassembled WGS sequence"/>
</dbReference>
<name>A0A3N0XR78_ANAGA</name>
<protein>
    <submittedName>
        <fullName evidence="2">Uncharacterized protein</fullName>
    </submittedName>
</protein>
<feature type="compositionally biased region" description="Basic and acidic residues" evidence="1">
    <location>
        <begin position="118"/>
        <end position="127"/>
    </location>
</feature>
<sequence>MTKDNKKRSDIVETSKDEEEDEDEFCVYYLPNQQHHEERCDKDVDESERGMSGLAEQAEEIRDQVDVVGLTEEGGPGEQDCDEELIQAKDSFVMGQCKDEQVQIENTASPEPCNDSTTDERHSRPQRERRALRLFTYDHLGTPTCYNTSCSGEVQQFQNMPYCGQQIFPPWPSPAPFYNPYSFLAYGYQR</sequence>
<evidence type="ECO:0000256" key="1">
    <source>
        <dbReference type="SAM" id="MobiDB-lite"/>
    </source>
</evidence>
<feature type="region of interest" description="Disordered" evidence="1">
    <location>
        <begin position="1"/>
        <end position="23"/>
    </location>
</feature>
<proteinExistence type="predicted"/>
<keyword evidence="3" id="KW-1185">Reference proteome</keyword>
<reference evidence="2 3" key="1">
    <citation type="submission" date="2018-10" db="EMBL/GenBank/DDBJ databases">
        <title>Genome assembly for a Yunnan-Guizhou Plateau 3E fish, Anabarilius grahami (Regan), and its evolutionary and genetic applications.</title>
        <authorList>
            <person name="Jiang W."/>
        </authorList>
    </citation>
    <scope>NUCLEOTIDE SEQUENCE [LARGE SCALE GENOMIC DNA]</scope>
    <source>
        <strain evidence="2">AG-KIZ</strain>
        <tissue evidence="2">Muscle</tissue>
    </source>
</reference>
<comment type="caution">
    <text evidence="2">The sequence shown here is derived from an EMBL/GenBank/DDBJ whole genome shotgun (WGS) entry which is preliminary data.</text>
</comment>
<organism evidence="2 3">
    <name type="scientific">Anabarilius grahami</name>
    <name type="common">Kanglang fish</name>
    <name type="synonym">Barilius grahami</name>
    <dbReference type="NCBI Taxonomy" id="495550"/>
    <lineage>
        <taxon>Eukaryota</taxon>
        <taxon>Metazoa</taxon>
        <taxon>Chordata</taxon>
        <taxon>Craniata</taxon>
        <taxon>Vertebrata</taxon>
        <taxon>Euteleostomi</taxon>
        <taxon>Actinopterygii</taxon>
        <taxon>Neopterygii</taxon>
        <taxon>Teleostei</taxon>
        <taxon>Ostariophysi</taxon>
        <taxon>Cypriniformes</taxon>
        <taxon>Xenocyprididae</taxon>
        <taxon>Xenocypridinae</taxon>
        <taxon>Xenocypridinae incertae sedis</taxon>
        <taxon>Anabarilius</taxon>
    </lineage>
</organism>
<feature type="region of interest" description="Disordered" evidence="1">
    <location>
        <begin position="101"/>
        <end position="127"/>
    </location>
</feature>
<evidence type="ECO:0000313" key="2">
    <source>
        <dbReference type="EMBL" id="ROJ24005.1"/>
    </source>
</evidence>
<gene>
    <name evidence="2" type="ORF">DPX16_23566</name>
</gene>
<evidence type="ECO:0000313" key="3">
    <source>
        <dbReference type="Proteomes" id="UP000281406"/>
    </source>
</evidence>
<feature type="compositionally biased region" description="Basic and acidic residues" evidence="1">
    <location>
        <begin position="1"/>
        <end position="15"/>
    </location>
</feature>
<dbReference type="EMBL" id="RJVU01063649">
    <property type="protein sequence ID" value="ROJ24005.1"/>
    <property type="molecule type" value="Genomic_DNA"/>
</dbReference>
<feature type="region of interest" description="Disordered" evidence="1">
    <location>
        <begin position="35"/>
        <end position="63"/>
    </location>
</feature>
<accession>A0A3N0XR78</accession>
<dbReference type="AlphaFoldDB" id="A0A3N0XR78"/>